<evidence type="ECO:0000313" key="1">
    <source>
        <dbReference type="EMBL" id="KAI4574262.1"/>
    </source>
</evidence>
<comment type="caution">
    <text evidence="1">The sequence shown here is derived from an EMBL/GenBank/DDBJ whole genome shotgun (WGS) entry which is preliminary data.</text>
</comment>
<sequence>MCSTRGGSAPQCRGSGFSRTDSNVLARGWTPGRLVGYAQSIHLHQEVVEHLPSSEREKQLLAPGVDLRGTLVAGRWAGASLHGLQAAPCRNSTRDSGASALVRRVFQALPVRQRGLTPFPVIPKMEGHFHKSPQGNWNPDLAFDIQIICSRLKFLSNVSVLVTCFGTSRPPEATRKPWLRVADFDFCSKYTVYSNKDVKFGNKNGI</sequence>
<name>A0ACB9UNF5_9CETA</name>
<accession>A0ACB9UNF5</accession>
<organism evidence="1 2">
    <name type="scientific">Ovis ammon polii x Ovis aries</name>
    <dbReference type="NCBI Taxonomy" id="2918886"/>
    <lineage>
        <taxon>Eukaryota</taxon>
        <taxon>Metazoa</taxon>
        <taxon>Chordata</taxon>
        <taxon>Craniata</taxon>
        <taxon>Vertebrata</taxon>
        <taxon>Euteleostomi</taxon>
        <taxon>Mammalia</taxon>
        <taxon>Eutheria</taxon>
        <taxon>Laurasiatheria</taxon>
        <taxon>Artiodactyla</taxon>
        <taxon>Ruminantia</taxon>
        <taxon>Pecora</taxon>
        <taxon>Bovidae</taxon>
        <taxon>Caprinae</taxon>
        <taxon>Ovis</taxon>
    </lineage>
</organism>
<gene>
    <name evidence="1" type="ORF">MJG53_012438</name>
</gene>
<evidence type="ECO:0000313" key="2">
    <source>
        <dbReference type="Proteomes" id="UP001057279"/>
    </source>
</evidence>
<dbReference type="Proteomes" id="UP001057279">
    <property type="component" value="Linkage Group LG14"/>
</dbReference>
<proteinExistence type="predicted"/>
<keyword evidence="2" id="KW-1185">Reference proteome</keyword>
<dbReference type="EMBL" id="CM043039">
    <property type="protein sequence ID" value="KAI4574262.1"/>
    <property type="molecule type" value="Genomic_DNA"/>
</dbReference>
<protein>
    <submittedName>
        <fullName evidence="1">Uncharacterized protein</fullName>
    </submittedName>
</protein>
<reference evidence="1" key="1">
    <citation type="submission" date="2022-03" db="EMBL/GenBank/DDBJ databases">
        <title>Genomic analyses of argali, domestic sheep and their hybrids provide insights into chromosomal evolution, heterosis and genetic basis of agronomic traits.</title>
        <authorList>
            <person name="Li M."/>
        </authorList>
    </citation>
    <scope>NUCLEOTIDE SEQUENCE</scope>
    <source>
        <strain evidence="1">F1 hybrid</strain>
    </source>
</reference>